<name>A0A254TFN8_9BURK</name>
<dbReference type="InterPro" id="IPR036868">
    <property type="entry name" value="TusA-like_sf"/>
</dbReference>
<evidence type="ECO:0000313" key="2">
    <source>
        <dbReference type="EMBL" id="OWW21461.1"/>
    </source>
</evidence>
<evidence type="ECO:0000259" key="1">
    <source>
        <dbReference type="Pfam" id="PF10006"/>
    </source>
</evidence>
<dbReference type="SUPFAM" id="SSF64307">
    <property type="entry name" value="SirA-like"/>
    <property type="match status" value="1"/>
</dbReference>
<reference evidence="2 3" key="1">
    <citation type="submission" date="2016-02" db="EMBL/GenBank/DDBJ databases">
        <authorList>
            <person name="Wen L."/>
            <person name="He K."/>
            <person name="Yang H."/>
        </authorList>
    </citation>
    <scope>NUCLEOTIDE SEQUENCE [LARGE SCALE GENOMIC DNA]</scope>
    <source>
        <strain evidence="2 3">TSA40</strain>
    </source>
</reference>
<comment type="caution">
    <text evidence="2">The sequence shown here is derived from an EMBL/GenBank/DDBJ whole genome shotgun (WGS) entry which is preliminary data.</text>
</comment>
<evidence type="ECO:0000313" key="3">
    <source>
        <dbReference type="Proteomes" id="UP000197535"/>
    </source>
</evidence>
<dbReference type="Gene3D" id="3.30.110.40">
    <property type="entry name" value="TusA-like domain"/>
    <property type="match status" value="1"/>
</dbReference>
<feature type="domain" description="DUF2249" evidence="1">
    <location>
        <begin position="10"/>
        <end position="74"/>
    </location>
</feature>
<accession>A0A254TFN8</accession>
<dbReference type="EMBL" id="LSTO01000001">
    <property type="protein sequence ID" value="OWW21461.1"/>
    <property type="molecule type" value="Genomic_DNA"/>
</dbReference>
<sequence>MSEGENIVDIDVCGLEPPEPLERVLDALNSLQPGQRLRVLIPREPFPLYNILERNGYQHASKCREDFLYEVLIWQ</sequence>
<protein>
    <recommendedName>
        <fullName evidence="1">DUF2249 domain-containing protein</fullName>
    </recommendedName>
</protein>
<dbReference type="OrthoDB" id="151621at2"/>
<organism evidence="2 3">
    <name type="scientific">Noviherbaspirillum denitrificans</name>
    <dbReference type="NCBI Taxonomy" id="1968433"/>
    <lineage>
        <taxon>Bacteria</taxon>
        <taxon>Pseudomonadati</taxon>
        <taxon>Pseudomonadota</taxon>
        <taxon>Betaproteobacteria</taxon>
        <taxon>Burkholderiales</taxon>
        <taxon>Oxalobacteraceae</taxon>
        <taxon>Noviherbaspirillum</taxon>
    </lineage>
</organism>
<proteinExistence type="predicted"/>
<gene>
    <name evidence="2" type="ORF">AYR66_20185</name>
</gene>
<dbReference type="Pfam" id="PF10006">
    <property type="entry name" value="DUF2249"/>
    <property type="match status" value="1"/>
</dbReference>
<dbReference type="InterPro" id="IPR018720">
    <property type="entry name" value="DUF2249"/>
</dbReference>
<dbReference type="RefSeq" id="WP_088708315.1">
    <property type="nucleotide sequence ID" value="NZ_LSTO01000001.1"/>
</dbReference>
<dbReference type="Proteomes" id="UP000197535">
    <property type="component" value="Unassembled WGS sequence"/>
</dbReference>
<dbReference type="AlphaFoldDB" id="A0A254TFN8"/>
<keyword evidence="3" id="KW-1185">Reference proteome</keyword>